<dbReference type="EMBL" id="QEKQ01000002">
    <property type="protein sequence ID" value="PVY78155.1"/>
    <property type="molecule type" value="Genomic_DNA"/>
</dbReference>
<keyword evidence="7 9" id="KW-0807">Transducer</keyword>
<dbReference type="PROSITE" id="PS50111">
    <property type="entry name" value="CHEMOTAXIS_TRANSDUC_2"/>
    <property type="match status" value="1"/>
</dbReference>
<evidence type="ECO:0000256" key="3">
    <source>
        <dbReference type="ARBA" id="ARBA00022500"/>
    </source>
</evidence>
<dbReference type="AlphaFoldDB" id="A0A2A2I528"/>
<keyword evidence="5 11" id="KW-1133">Transmembrane helix</keyword>
<keyword evidence="6 11" id="KW-0472">Membrane</keyword>
<comment type="subcellular location">
    <subcellularLocation>
        <location evidence="1">Cell membrane</location>
        <topology evidence="1">Multi-pass membrane protein</topology>
    </subcellularLocation>
</comment>
<dbReference type="PROSITE" id="PS50885">
    <property type="entry name" value="HAMP"/>
    <property type="match status" value="1"/>
</dbReference>
<comment type="similarity">
    <text evidence="8">Belongs to the methyl-accepting chemotaxis (MCP) protein family.</text>
</comment>
<evidence type="ECO:0000259" key="13">
    <source>
        <dbReference type="PROSITE" id="PS50885"/>
    </source>
</evidence>
<evidence type="ECO:0000256" key="4">
    <source>
        <dbReference type="ARBA" id="ARBA00022692"/>
    </source>
</evidence>
<dbReference type="SMART" id="SM00283">
    <property type="entry name" value="MA"/>
    <property type="match status" value="1"/>
</dbReference>
<dbReference type="GO" id="GO:0006935">
    <property type="term" value="P:chemotaxis"/>
    <property type="evidence" value="ECO:0007669"/>
    <property type="project" value="UniProtKB-KW"/>
</dbReference>
<dbReference type="PANTHER" id="PTHR32089">
    <property type="entry name" value="METHYL-ACCEPTING CHEMOTAXIS PROTEIN MCPB"/>
    <property type="match status" value="1"/>
</dbReference>
<dbReference type="Proteomes" id="UP000245887">
    <property type="component" value="Unassembled WGS sequence"/>
</dbReference>
<dbReference type="SMART" id="SM00304">
    <property type="entry name" value="HAMP"/>
    <property type="match status" value="2"/>
</dbReference>
<evidence type="ECO:0000256" key="7">
    <source>
        <dbReference type="ARBA" id="ARBA00023224"/>
    </source>
</evidence>
<evidence type="ECO:0000313" key="14">
    <source>
        <dbReference type="EMBL" id="PAV26406.1"/>
    </source>
</evidence>
<feature type="transmembrane region" description="Helical" evidence="11">
    <location>
        <begin position="278"/>
        <end position="297"/>
    </location>
</feature>
<dbReference type="FunFam" id="1.10.287.950:FF:000001">
    <property type="entry name" value="Methyl-accepting chemotaxis sensory transducer"/>
    <property type="match status" value="1"/>
</dbReference>
<evidence type="ECO:0000256" key="5">
    <source>
        <dbReference type="ARBA" id="ARBA00022989"/>
    </source>
</evidence>
<dbReference type="Gene3D" id="1.10.287.950">
    <property type="entry name" value="Methyl-accepting chemotaxis protein"/>
    <property type="match status" value="1"/>
</dbReference>
<dbReference type="EMBL" id="NMPM01000024">
    <property type="protein sequence ID" value="PAV26406.1"/>
    <property type="molecule type" value="Genomic_DNA"/>
</dbReference>
<dbReference type="OrthoDB" id="2489132at2"/>
<reference evidence="14 16" key="1">
    <citation type="submission" date="2017-07" db="EMBL/GenBank/DDBJ databases">
        <title>Tamlnaduibacter salinus (Mi-7) genome sequencing.</title>
        <authorList>
            <person name="Verma A."/>
            <person name="Krishnamurthi S."/>
        </authorList>
    </citation>
    <scope>NUCLEOTIDE SEQUENCE [LARGE SCALE GENOMIC DNA]</scope>
    <source>
        <strain evidence="14 16">Mi-7</strain>
    </source>
</reference>
<dbReference type="Pfam" id="PF00015">
    <property type="entry name" value="MCPsignal"/>
    <property type="match status" value="1"/>
</dbReference>
<dbReference type="InterPro" id="IPR003660">
    <property type="entry name" value="HAMP_dom"/>
</dbReference>
<keyword evidence="16" id="KW-1185">Reference proteome</keyword>
<dbReference type="PANTHER" id="PTHR32089:SF117">
    <property type="entry name" value="METHYL ACCEPTING SENSORY TRANSDUCER WITH CACHE_1 SMALL MOLECULE BINDING DOMAIN"/>
    <property type="match status" value="1"/>
</dbReference>
<dbReference type="GO" id="GO:0007165">
    <property type="term" value="P:signal transduction"/>
    <property type="evidence" value="ECO:0007669"/>
    <property type="project" value="UniProtKB-KW"/>
</dbReference>
<dbReference type="RefSeq" id="WP_095610580.1">
    <property type="nucleotide sequence ID" value="NZ_NMPM01000024.1"/>
</dbReference>
<sequence>MGQFSFGQKLLTAFAILLVIVISTYAIMGDRRLVGTTNTYVEALIDDAVAQGTASIAEWLNTRLAMSDAAAAALENVTGDEQARKVLQTATQGGGFKNVYVGRADGFMLMPTQTAQSTLPSGYDPRVRPWYKLGKNGGESTFTAPYLDASSGNIILSSVAPVDRGMYEGVVGGDITLNALQTILSSVDLAGTGYATLISDDGTVLFHPDKERVGNPVSELIGAEPRLNGNAHYYTIDDERWRVSFHEIEDARGVTWYLGALANENDIMAPVIDARTTGIIIAVVALVITLILLHFGIRKLLAPVRGLRDAMRDIASGDADLTHRLEVQSQDELGETAENFNAFVANLQTVIQDVQTGANELSEAVVSLRNTASTSRQSVESQQTEVDMVATAINEMSQAANEIAQNAQQTADASTNADNDARESQDTVKASRDAVERLASEISSASEVIDTLGKDVTQINTILEVIQDVAEQTNLLALNAAIEAARAGDAGRGFAVVADEVRNLARRTHDSTEEINAMIERLQKGANNSVSVMQESQAVSNVSMEKAQDAMDALNRIAEAITSISNMTSQIATASEEQTSVTEELNASITRIAEQGQDAAQAASDNDTYSSRIEEIGQSLTEKVGRFKV</sequence>
<comment type="caution">
    <text evidence="14">The sequence shown here is derived from an EMBL/GenBank/DDBJ whole genome shotgun (WGS) entry which is preliminary data.</text>
</comment>
<dbReference type="GO" id="GO:0005886">
    <property type="term" value="C:plasma membrane"/>
    <property type="evidence" value="ECO:0007669"/>
    <property type="project" value="UniProtKB-SubCell"/>
</dbReference>
<protein>
    <submittedName>
        <fullName evidence="14">Chemotaxis protein</fullName>
    </submittedName>
    <submittedName>
        <fullName evidence="15">Methyl-accepting chemotaxis sensory transducer with Cache sensor</fullName>
    </submittedName>
</protein>
<keyword evidence="3" id="KW-0145">Chemotaxis</keyword>
<evidence type="ECO:0000313" key="15">
    <source>
        <dbReference type="EMBL" id="PVY78155.1"/>
    </source>
</evidence>
<dbReference type="CDD" id="cd12912">
    <property type="entry name" value="PDC2_MCP_like"/>
    <property type="match status" value="1"/>
</dbReference>
<feature type="region of interest" description="Disordered" evidence="10">
    <location>
        <begin position="403"/>
        <end position="429"/>
    </location>
</feature>
<reference evidence="15 17" key="2">
    <citation type="submission" date="2018-04" db="EMBL/GenBank/DDBJ databases">
        <title>Genomic Encyclopedia of Type Strains, Phase IV (KMG-IV): sequencing the most valuable type-strain genomes for metagenomic binning, comparative biology and taxonomic classification.</title>
        <authorList>
            <person name="Goeker M."/>
        </authorList>
    </citation>
    <scope>NUCLEOTIDE SEQUENCE [LARGE SCALE GENOMIC DNA]</scope>
    <source>
        <strain evidence="15 17">DSM 28688</strain>
    </source>
</reference>
<dbReference type="SUPFAM" id="SSF103190">
    <property type="entry name" value="Sensory domain-like"/>
    <property type="match status" value="2"/>
</dbReference>
<evidence type="ECO:0000256" key="10">
    <source>
        <dbReference type="SAM" id="MobiDB-lite"/>
    </source>
</evidence>
<feature type="domain" description="Methyl-accepting transducer" evidence="12">
    <location>
        <begin position="357"/>
        <end position="593"/>
    </location>
</feature>
<keyword evidence="2" id="KW-1003">Cell membrane</keyword>
<evidence type="ECO:0000313" key="17">
    <source>
        <dbReference type="Proteomes" id="UP000245887"/>
    </source>
</evidence>
<evidence type="ECO:0000256" key="6">
    <source>
        <dbReference type="ARBA" id="ARBA00023136"/>
    </source>
</evidence>
<organism evidence="14 16">
    <name type="scientific">Tamilnaduibacter salinus</name>
    <dbReference type="NCBI Taxonomy" id="1484056"/>
    <lineage>
        <taxon>Bacteria</taxon>
        <taxon>Pseudomonadati</taxon>
        <taxon>Pseudomonadota</taxon>
        <taxon>Gammaproteobacteria</taxon>
        <taxon>Pseudomonadales</taxon>
        <taxon>Marinobacteraceae</taxon>
        <taxon>Tamilnaduibacter</taxon>
    </lineage>
</organism>
<name>A0A2A2I528_9GAMM</name>
<evidence type="ECO:0000259" key="12">
    <source>
        <dbReference type="PROSITE" id="PS50111"/>
    </source>
</evidence>
<keyword evidence="4 11" id="KW-0812">Transmembrane</keyword>
<dbReference type="Pfam" id="PF02743">
    <property type="entry name" value="dCache_1"/>
    <property type="match status" value="1"/>
</dbReference>
<evidence type="ECO:0000313" key="16">
    <source>
        <dbReference type="Proteomes" id="UP000218332"/>
    </source>
</evidence>
<feature type="compositionally biased region" description="Basic and acidic residues" evidence="10">
    <location>
        <begin position="419"/>
        <end position="429"/>
    </location>
</feature>
<dbReference type="InterPro" id="IPR029151">
    <property type="entry name" value="Sensor-like_sf"/>
</dbReference>
<feature type="compositionally biased region" description="Low complexity" evidence="10">
    <location>
        <begin position="403"/>
        <end position="418"/>
    </location>
</feature>
<dbReference type="CDD" id="cd06225">
    <property type="entry name" value="HAMP"/>
    <property type="match status" value="1"/>
</dbReference>
<gene>
    <name evidence="15" type="ORF">C8D92_102191</name>
    <name evidence="14" type="ORF">CF392_06125</name>
</gene>
<dbReference type="Pfam" id="PF00672">
    <property type="entry name" value="HAMP"/>
    <property type="match status" value="1"/>
</dbReference>
<dbReference type="InterPro" id="IPR004089">
    <property type="entry name" value="MCPsignal_dom"/>
</dbReference>
<evidence type="ECO:0000256" key="1">
    <source>
        <dbReference type="ARBA" id="ARBA00004651"/>
    </source>
</evidence>
<dbReference type="Gene3D" id="3.30.450.20">
    <property type="entry name" value="PAS domain"/>
    <property type="match status" value="2"/>
</dbReference>
<dbReference type="CDD" id="cd11386">
    <property type="entry name" value="MCP_signal"/>
    <property type="match status" value="1"/>
</dbReference>
<evidence type="ECO:0000256" key="8">
    <source>
        <dbReference type="ARBA" id="ARBA00029447"/>
    </source>
</evidence>
<evidence type="ECO:0000256" key="11">
    <source>
        <dbReference type="SAM" id="Phobius"/>
    </source>
</evidence>
<feature type="domain" description="HAMP" evidence="13">
    <location>
        <begin position="298"/>
        <end position="352"/>
    </location>
</feature>
<dbReference type="InterPro" id="IPR033479">
    <property type="entry name" value="dCache_1"/>
</dbReference>
<dbReference type="SUPFAM" id="SSF58104">
    <property type="entry name" value="Methyl-accepting chemotaxis protein (MCP) signaling domain"/>
    <property type="match status" value="1"/>
</dbReference>
<evidence type="ECO:0000256" key="9">
    <source>
        <dbReference type="PROSITE-ProRule" id="PRU00284"/>
    </source>
</evidence>
<accession>A0A2A2I528</accession>
<dbReference type="Proteomes" id="UP000218332">
    <property type="component" value="Unassembled WGS sequence"/>
</dbReference>
<dbReference type="CDD" id="cd12913">
    <property type="entry name" value="PDC1_MCP_like"/>
    <property type="match status" value="1"/>
</dbReference>
<evidence type="ECO:0000256" key="2">
    <source>
        <dbReference type="ARBA" id="ARBA00022475"/>
    </source>
</evidence>
<proteinExistence type="inferred from homology"/>